<evidence type="ECO:0000256" key="1">
    <source>
        <dbReference type="SAM" id="MobiDB-lite"/>
    </source>
</evidence>
<dbReference type="RefSeq" id="WP_129240869.1">
    <property type="nucleotide sequence ID" value="NZ_UFQC01000010.1"/>
</dbReference>
<reference evidence="2 3" key="1">
    <citation type="submission" date="2018-07" db="EMBL/GenBank/DDBJ databases">
        <authorList>
            <person name="Peeters C."/>
        </authorList>
    </citation>
    <scope>NUCLEOTIDE SEQUENCE [LARGE SCALE GENOMIC DNA]</scope>
    <source>
        <strain evidence="2 3">LMG 30378</strain>
    </source>
</reference>
<dbReference type="EMBL" id="UFQC01000010">
    <property type="protein sequence ID" value="SSW66620.1"/>
    <property type="molecule type" value="Genomic_DNA"/>
</dbReference>
<feature type="compositionally biased region" description="Acidic residues" evidence="1">
    <location>
        <begin position="45"/>
        <end position="55"/>
    </location>
</feature>
<organism evidence="2 3">
    <name type="scientific">Achromobacter veterisilvae</name>
    <dbReference type="NCBI Taxonomy" id="2069367"/>
    <lineage>
        <taxon>Bacteria</taxon>
        <taxon>Pseudomonadati</taxon>
        <taxon>Pseudomonadota</taxon>
        <taxon>Betaproteobacteria</taxon>
        <taxon>Burkholderiales</taxon>
        <taxon>Alcaligenaceae</taxon>
        <taxon>Achromobacter</taxon>
    </lineage>
</organism>
<proteinExistence type="predicted"/>
<dbReference type="Proteomes" id="UP000289465">
    <property type="component" value="Unassembled WGS sequence"/>
</dbReference>
<dbReference type="OrthoDB" id="9133916at2"/>
<evidence type="ECO:0000313" key="3">
    <source>
        <dbReference type="Proteomes" id="UP000289465"/>
    </source>
</evidence>
<evidence type="ECO:0000313" key="2">
    <source>
        <dbReference type="EMBL" id="SSW66620.1"/>
    </source>
</evidence>
<feature type="region of interest" description="Disordered" evidence="1">
    <location>
        <begin position="43"/>
        <end position="64"/>
    </location>
</feature>
<dbReference type="AlphaFoldDB" id="A0A446CFG4"/>
<accession>A0A446CFG4</accession>
<gene>
    <name evidence="2" type="ORF">AVE30378_02159</name>
</gene>
<name>A0A446CFG4_9BURK</name>
<protein>
    <submittedName>
        <fullName evidence="2">Uncharacterized protein</fullName>
    </submittedName>
</protein>
<sequence>MERGFPRWVEDELWNWSRWCWLGDWPHPNPNVRCASAERNYVAPTEEDEVDEDDEPRPTPVHHDNARRVQAVYERLVLVEQRVVQAEYPRRHEYAGLTASQRITQACDYLGISSIYYRIALGNMKEQVRRAFK</sequence>